<gene>
    <name evidence="1" type="ORF">GT755_12350</name>
</gene>
<dbReference type="AlphaFoldDB" id="A0A7C9N6R8"/>
<protein>
    <recommendedName>
        <fullName evidence="3">DNA-binding protein</fullName>
    </recommendedName>
</protein>
<dbReference type="EMBL" id="WXEW01000003">
    <property type="protein sequence ID" value="NAS22473.1"/>
    <property type="molecule type" value="Genomic_DNA"/>
</dbReference>
<comment type="caution">
    <text evidence="1">The sequence shown here is derived from an EMBL/GenBank/DDBJ whole genome shotgun (WGS) entry which is preliminary data.</text>
</comment>
<reference evidence="1 2" key="1">
    <citation type="submission" date="2020-01" db="EMBL/GenBank/DDBJ databases">
        <title>Herbidospora sp. NEAU-GS84 nov., a novel actinomycete isolated from soil.</title>
        <authorList>
            <person name="Han L."/>
        </authorList>
    </citation>
    <scope>NUCLEOTIDE SEQUENCE [LARGE SCALE GENOMIC DNA]</scope>
    <source>
        <strain evidence="1 2">NEAU-GS84</strain>
    </source>
</reference>
<accession>A0A7C9N6R8</accession>
<name>A0A7C9N6R8_9ACTN</name>
<keyword evidence="2" id="KW-1185">Reference proteome</keyword>
<dbReference type="Proteomes" id="UP000479526">
    <property type="component" value="Unassembled WGS sequence"/>
</dbReference>
<sequence length="65" mass="7211">MGAAEIGLMLGGLSRQRVSQLTSSDDFPEPVVRLKMGAIWRANDVRKWARDHNRTLAEGWDTDAG</sequence>
<organism evidence="1 2">
    <name type="scientific">Herbidospora solisilvae</name>
    <dbReference type="NCBI Taxonomy" id="2696284"/>
    <lineage>
        <taxon>Bacteria</taxon>
        <taxon>Bacillati</taxon>
        <taxon>Actinomycetota</taxon>
        <taxon>Actinomycetes</taxon>
        <taxon>Streptosporangiales</taxon>
        <taxon>Streptosporangiaceae</taxon>
        <taxon>Herbidospora</taxon>
    </lineage>
</organism>
<evidence type="ECO:0000313" key="2">
    <source>
        <dbReference type="Proteomes" id="UP000479526"/>
    </source>
</evidence>
<evidence type="ECO:0000313" key="1">
    <source>
        <dbReference type="EMBL" id="NAS22473.1"/>
    </source>
</evidence>
<evidence type="ECO:0008006" key="3">
    <source>
        <dbReference type="Google" id="ProtNLM"/>
    </source>
</evidence>
<proteinExistence type="predicted"/>